<feature type="region of interest" description="Disordered" evidence="1">
    <location>
        <begin position="142"/>
        <end position="161"/>
    </location>
</feature>
<dbReference type="KEGG" id="ehx:EMIHUDRAFT_111849"/>
<dbReference type="HOGENOM" id="CLU_381052_0_0_1"/>
<feature type="compositionally biased region" description="Basic and acidic residues" evidence="1">
    <location>
        <begin position="705"/>
        <end position="718"/>
    </location>
</feature>
<dbReference type="GeneID" id="17278701"/>
<proteinExistence type="predicted"/>
<reference evidence="2" key="2">
    <citation type="submission" date="2024-10" db="UniProtKB">
        <authorList>
            <consortium name="EnsemblProtists"/>
        </authorList>
    </citation>
    <scope>IDENTIFICATION</scope>
</reference>
<name>A0A0D3KCE6_EMIH1</name>
<evidence type="ECO:0000256" key="1">
    <source>
        <dbReference type="SAM" id="MobiDB-lite"/>
    </source>
</evidence>
<dbReference type="EnsemblProtists" id="EOD33431">
    <property type="protein sequence ID" value="EOD33431"/>
    <property type="gene ID" value="EMIHUDRAFT_111849"/>
</dbReference>
<feature type="region of interest" description="Disordered" evidence="1">
    <location>
        <begin position="784"/>
        <end position="814"/>
    </location>
</feature>
<keyword evidence="3" id="KW-1185">Reference proteome</keyword>
<reference evidence="3" key="1">
    <citation type="journal article" date="2013" name="Nature">
        <title>Pan genome of the phytoplankton Emiliania underpins its global distribution.</title>
        <authorList>
            <person name="Read B.A."/>
            <person name="Kegel J."/>
            <person name="Klute M.J."/>
            <person name="Kuo A."/>
            <person name="Lefebvre S.C."/>
            <person name="Maumus F."/>
            <person name="Mayer C."/>
            <person name="Miller J."/>
            <person name="Monier A."/>
            <person name="Salamov A."/>
            <person name="Young J."/>
            <person name="Aguilar M."/>
            <person name="Claverie J.M."/>
            <person name="Frickenhaus S."/>
            <person name="Gonzalez K."/>
            <person name="Herman E.K."/>
            <person name="Lin Y.C."/>
            <person name="Napier J."/>
            <person name="Ogata H."/>
            <person name="Sarno A.F."/>
            <person name="Shmutz J."/>
            <person name="Schroeder D."/>
            <person name="de Vargas C."/>
            <person name="Verret F."/>
            <person name="von Dassow P."/>
            <person name="Valentin K."/>
            <person name="Van de Peer Y."/>
            <person name="Wheeler G."/>
            <person name="Dacks J.B."/>
            <person name="Delwiche C.F."/>
            <person name="Dyhrman S.T."/>
            <person name="Glockner G."/>
            <person name="John U."/>
            <person name="Richards T."/>
            <person name="Worden A.Z."/>
            <person name="Zhang X."/>
            <person name="Grigoriev I.V."/>
            <person name="Allen A.E."/>
            <person name="Bidle K."/>
            <person name="Borodovsky M."/>
            <person name="Bowler C."/>
            <person name="Brownlee C."/>
            <person name="Cock J.M."/>
            <person name="Elias M."/>
            <person name="Gladyshev V.N."/>
            <person name="Groth M."/>
            <person name="Guda C."/>
            <person name="Hadaegh A."/>
            <person name="Iglesias-Rodriguez M.D."/>
            <person name="Jenkins J."/>
            <person name="Jones B.M."/>
            <person name="Lawson T."/>
            <person name="Leese F."/>
            <person name="Lindquist E."/>
            <person name="Lobanov A."/>
            <person name="Lomsadze A."/>
            <person name="Malik S.B."/>
            <person name="Marsh M.E."/>
            <person name="Mackinder L."/>
            <person name="Mock T."/>
            <person name="Mueller-Roeber B."/>
            <person name="Pagarete A."/>
            <person name="Parker M."/>
            <person name="Probert I."/>
            <person name="Quesneville H."/>
            <person name="Raines C."/>
            <person name="Rensing S.A."/>
            <person name="Riano-Pachon D.M."/>
            <person name="Richier S."/>
            <person name="Rokitta S."/>
            <person name="Shiraiwa Y."/>
            <person name="Soanes D.M."/>
            <person name="van der Giezen M."/>
            <person name="Wahlund T.M."/>
            <person name="Williams B."/>
            <person name="Wilson W."/>
            <person name="Wolfe G."/>
            <person name="Wurch L.L."/>
        </authorList>
    </citation>
    <scope>NUCLEOTIDE SEQUENCE</scope>
</reference>
<dbReference type="PaxDb" id="2903-EOD33431"/>
<protein>
    <submittedName>
        <fullName evidence="2">Uncharacterized protein</fullName>
    </submittedName>
</protein>
<sequence length="826" mass="92906">MLPCGCEHFCCGICEHAARAGRPRLFTRESAAQWDPPNLTDYRGADKLEARNGDSGEPTMWFWQMTGTRWPAHDKRESRTTFNTATKAWRRLTASQEERSAETAARYDREDARLELEAAEELRVVEEEQRVLEEKCKQEAREQQQQQRRRRAEEAASRVHAARNRVRELPMRPRDASPRIALLAALRGVTGNRLCDWAWVESDPIGSSRVRYSVRDSSPRLELPLDEPDEMMARIVAASGSDERPPWADWWPSPSELVGNPLLAERARAWSLERGRSPEPEPRATTWALQQVIAARRGWDGTWSGMHVSGGEETERNAFRWRRDTLRLRFIECCLAPTALPALLDEPDLPDSLWEAEPGSINDEELAMLERWERVDMHNELLREYSFCYKLFFTASAAAAASLPPLAPGAHAWAASVLRQAACGEREPLKLVGGKWACDVHVSSNLKLALEPLPPRFTYPVATLPAAIAAIGEACNRNRWSSWPPRSHCESELPPAPCVQELSRYFQGSFTAASTGIWDKSKLFPASFDFHGGYPQRHPARAVPTHLPQPEHRTVSRVSLNLSVFLRTRGSHCRADCGEIVGGSFADDNFPSTHPPYPPIEPRYHSKDEMQRFYSAALRGMQCDCQGRLATPDDPGAYARHSFRARAARVPPEPRPPLRRCSLECCRCDDVQHELPPASADAGVAAVANYIAARRAELQRRKAEIAEEKRKQEQDQKRKQAAADARKRKREREDELIRLQLEERHERLREKERARLRARYGDAWSEGAPEVPCAVALSVEREGEGSIEGRSCGPSSGPAEEPCSEGPLYALGLPPGFDDSVVPSAC</sequence>
<feature type="region of interest" description="Disordered" evidence="1">
    <location>
        <begin position="705"/>
        <end position="732"/>
    </location>
</feature>
<evidence type="ECO:0000313" key="3">
    <source>
        <dbReference type="Proteomes" id="UP000013827"/>
    </source>
</evidence>
<dbReference type="RefSeq" id="XP_005785860.1">
    <property type="nucleotide sequence ID" value="XM_005785803.1"/>
</dbReference>
<dbReference type="Proteomes" id="UP000013827">
    <property type="component" value="Unassembled WGS sequence"/>
</dbReference>
<organism evidence="2 3">
    <name type="scientific">Emiliania huxleyi (strain CCMP1516)</name>
    <dbReference type="NCBI Taxonomy" id="280463"/>
    <lineage>
        <taxon>Eukaryota</taxon>
        <taxon>Haptista</taxon>
        <taxon>Haptophyta</taxon>
        <taxon>Prymnesiophyceae</taxon>
        <taxon>Isochrysidales</taxon>
        <taxon>Noelaerhabdaceae</taxon>
        <taxon>Emiliania</taxon>
    </lineage>
</organism>
<accession>A0A0D3KCE6</accession>
<dbReference type="AlphaFoldDB" id="A0A0D3KCE6"/>
<evidence type="ECO:0000313" key="2">
    <source>
        <dbReference type="EnsemblProtists" id="EOD33431"/>
    </source>
</evidence>